<dbReference type="EMBL" id="JAQQWL010000004">
    <property type="protein sequence ID" value="KAK8076286.1"/>
    <property type="molecule type" value="Genomic_DNA"/>
</dbReference>
<keyword evidence="2" id="KW-1185">Reference proteome</keyword>
<accession>A0ABR1VYE4</accession>
<evidence type="ECO:0000313" key="1">
    <source>
        <dbReference type="EMBL" id="KAK8076286.1"/>
    </source>
</evidence>
<reference evidence="1 2" key="1">
    <citation type="submission" date="2023-01" db="EMBL/GenBank/DDBJ databases">
        <title>Analysis of 21 Apiospora genomes using comparative genomics revels a genus with tremendous synthesis potential of carbohydrate active enzymes and secondary metabolites.</title>
        <authorList>
            <person name="Sorensen T."/>
        </authorList>
    </citation>
    <scope>NUCLEOTIDE SEQUENCE [LARGE SCALE GENOMIC DNA]</scope>
    <source>
        <strain evidence="1 2">CBS 135458</strain>
    </source>
</reference>
<evidence type="ECO:0000313" key="2">
    <source>
        <dbReference type="Proteomes" id="UP001480595"/>
    </source>
</evidence>
<gene>
    <name evidence="1" type="ORF">PG994_003558</name>
</gene>
<comment type="caution">
    <text evidence="1">The sequence shown here is derived from an EMBL/GenBank/DDBJ whole genome shotgun (WGS) entry which is preliminary data.</text>
</comment>
<dbReference type="RefSeq" id="XP_066719245.1">
    <property type="nucleotide sequence ID" value="XM_066854967.1"/>
</dbReference>
<name>A0ABR1VYE4_9PEZI</name>
<dbReference type="GeneID" id="92088030"/>
<sequence length="148" mass="16275">MGRNQPYCCICGAPMVEAGQCGAFIDPHASDDESSEWLNRTVLLTTAHAIDENDNVQLDLYFPTHGRFLDLGPDLPEDSTRLVLKLDAQCDDNNCFRILESGETVEAFQVESDVLTPVYGAGGPLYMAVHAPCIKLARRFIQSRGGQQ</sequence>
<dbReference type="Proteomes" id="UP001480595">
    <property type="component" value="Unassembled WGS sequence"/>
</dbReference>
<organism evidence="1 2">
    <name type="scientific">Apiospora phragmitis</name>
    <dbReference type="NCBI Taxonomy" id="2905665"/>
    <lineage>
        <taxon>Eukaryota</taxon>
        <taxon>Fungi</taxon>
        <taxon>Dikarya</taxon>
        <taxon>Ascomycota</taxon>
        <taxon>Pezizomycotina</taxon>
        <taxon>Sordariomycetes</taxon>
        <taxon>Xylariomycetidae</taxon>
        <taxon>Amphisphaeriales</taxon>
        <taxon>Apiosporaceae</taxon>
        <taxon>Apiospora</taxon>
    </lineage>
</organism>
<protein>
    <submittedName>
        <fullName evidence="1">Uncharacterized protein</fullName>
    </submittedName>
</protein>
<proteinExistence type="predicted"/>